<dbReference type="RefSeq" id="WP_108580693.1">
    <property type="nucleotide sequence ID" value="NZ_CP026952.1"/>
</dbReference>
<dbReference type="PROSITE" id="PS00166">
    <property type="entry name" value="ENOYL_COA_HYDRATASE"/>
    <property type="match status" value="1"/>
</dbReference>
<dbReference type="AlphaFoldDB" id="A0A2S0WRN6"/>
<dbReference type="CDD" id="cd06558">
    <property type="entry name" value="crotonase-like"/>
    <property type="match status" value="1"/>
</dbReference>
<dbReference type="OrthoDB" id="4308938at2"/>
<dbReference type="EMBL" id="CP026952">
    <property type="protein sequence ID" value="AWB93982.1"/>
    <property type="molecule type" value="Genomic_DNA"/>
</dbReference>
<dbReference type="Gene3D" id="3.90.226.10">
    <property type="entry name" value="2-enoyl-CoA Hydratase, Chain A, domain 1"/>
    <property type="match status" value="1"/>
</dbReference>
<dbReference type="Proteomes" id="UP000244384">
    <property type="component" value="Chromosome"/>
</dbReference>
<dbReference type="InterPro" id="IPR029045">
    <property type="entry name" value="ClpP/crotonase-like_dom_sf"/>
</dbReference>
<dbReference type="KEGG" id="aez:C3E78_01190"/>
<proteinExistence type="inferred from homology"/>
<dbReference type="Pfam" id="PF00378">
    <property type="entry name" value="ECH_1"/>
    <property type="match status" value="1"/>
</dbReference>
<evidence type="ECO:0000256" key="1">
    <source>
        <dbReference type="ARBA" id="ARBA00005254"/>
    </source>
</evidence>
<evidence type="ECO:0000313" key="3">
    <source>
        <dbReference type="EMBL" id="AWB93982.1"/>
    </source>
</evidence>
<dbReference type="Gene3D" id="1.10.12.10">
    <property type="entry name" value="Lyase 2-enoyl-coa Hydratase, Chain A, domain 2"/>
    <property type="match status" value="1"/>
</dbReference>
<sequence>MDYQDITVETREEGITWLTLNRSASMNAYTSLTVQECTHAVGVFAADDSSRVLVITGAGRGFCSGGDVKSQVELEVADTRVLGHATVMREGFHPLTRAMRQLDKPVIGMINGPAMAGGLVLALLTDIRVASDRATFGDPSGSVGLLPDEGGAWLFPRVMGLERALRMTLLAETYGADQALSLGLVSEVVPHDELEDRVLSLARTLAARAPLAVRLAKRMMIRAQESTMSQALDDAELAVMITNDSADFAEGVAAFLGRRAPRFEGR</sequence>
<dbReference type="InterPro" id="IPR014748">
    <property type="entry name" value="Enoyl-CoA_hydra_C"/>
</dbReference>
<dbReference type="GO" id="GO:0003824">
    <property type="term" value="F:catalytic activity"/>
    <property type="evidence" value="ECO:0007669"/>
    <property type="project" value="InterPro"/>
</dbReference>
<reference evidence="4" key="1">
    <citation type="submission" date="2018-01" db="EMBL/GenBank/DDBJ databases">
        <authorList>
            <person name="Li J."/>
        </authorList>
    </citation>
    <scope>NUCLEOTIDE SEQUENCE [LARGE SCALE GENOMIC DNA]</scope>
    <source>
        <strain evidence="4">592</strain>
    </source>
</reference>
<accession>A0A5F2ERB1</accession>
<name>A0A2S0WRN6_9ACTN</name>
<comment type="similarity">
    <text evidence="1 2">Belongs to the enoyl-CoA hydratase/isomerase family.</text>
</comment>
<organism evidence="3 4">
    <name type="scientific">Aeromicrobium chenweiae</name>
    <dbReference type="NCBI Taxonomy" id="2079793"/>
    <lineage>
        <taxon>Bacteria</taxon>
        <taxon>Bacillati</taxon>
        <taxon>Actinomycetota</taxon>
        <taxon>Actinomycetes</taxon>
        <taxon>Propionibacteriales</taxon>
        <taxon>Nocardioidaceae</taxon>
        <taxon>Aeromicrobium</taxon>
    </lineage>
</organism>
<dbReference type="InterPro" id="IPR018376">
    <property type="entry name" value="Enoyl-CoA_hyd/isom_CS"/>
</dbReference>
<dbReference type="SUPFAM" id="SSF52096">
    <property type="entry name" value="ClpP/crotonase"/>
    <property type="match status" value="1"/>
</dbReference>
<accession>A0A2S0WRN6</accession>
<keyword evidence="4" id="KW-1185">Reference proteome</keyword>
<evidence type="ECO:0000256" key="2">
    <source>
        <dbReference type="RuleBase" id="RU003707"/>
    </source>
</evidence>
<dbReference type="InterPro" id="IPR001753">
    <property type="entry name" value="Enoyl-CoA_hydra/iso"/>
</dbReference>
<protein>
    <submittedName>
        <fullName evidence="3">Enoyl-CoA hydratase</fullName>
    </submittedName>
</protein>
<dbReference type="PANTHER" id="PTHR43459:SF1">
    <property type="entry name" value="EG:BACN32G11.4 PROTEIN"/>
    <property type="match status" value="1"/>
</dbReference>
<gene>
    <name evidence="3" type="ORF">C3E78_01190</name>
</gene>
<dbReference type="PANTHER" id="PTHR43459">
    <property type="entry name" value="ENOYL-COA HYDRATASE"/>
    <property type="match status" value="1"/>
</dbReference>
<evidence type="ECO:0000313" key="4">
    <source>
        <dbReference type="Proteomes" id="UP000244384"/>
    </source>
</evidence>